<evidence type="ECO:0000256" key="1">
    <source>
        <dbReference type="ARBA" id="ARBA00022598"/>
    </source>
</evidence>
<evidence type="ECO:0000256" key="4">
    <source>
        <dbReference type="ARBA" id="ARBA00022833"/>
    </source>
</evidence>
<gene>
    <name evidence="7 10" type="primary">gluQ</name>
    <name evidence="10" type="ORF">VST7929_00474</name>
</gene>
<protein>
    <recommendedName>
        <fullName evidence="7">Glutamyl-Q tRNA(Asp) synthetase</fullName>
        <shortName evidence="7">Glu-Q-RSs</shortName>
        <ecNumber evidence="7">6.1.1.-</ecNumber>
    </recommendedName>
</protein>
<feature type="binding site" evidence="7">
    <location>
        <position position="229"/>
    </location>
    <ligand>
        <name>ATP</name>
        <dbReference type="ChEBI" id="CHEBI:30616"/>
    </ligand>
</feature>
<feature type="short sequence motif" description="'KMSKS' region" evidence="7">
    <location>
        <begin position="226"/>
        <end position="230"/>
    </location>
</feature>
<accession>A0ABM8ZQT1</accession>
<dbReference type="Proteomes" id="UP000838672">
    <property type="component" value="Unassembled WGS sequence"/>
</dbReference>
<dbReference type="NCBIfam" id="TIGR03838">
    <property type="entry name" value="queuosine_YadB"/>
    <property type="match status" value="1"/>
</dbReference>
<keyword evidence="2 7" id="KW-0479">Metal-binding</keyword>
<evidence type="ECO:0000256" key="5">
    <source>
        <dbReference type="ARBA" id="ARBA00022840"/>
    </source>
</evidence>
<keyword evidence="3 7" id="KW-0547">Nucleotide-binding</keyword>
<dbReference type="RefSeq" id="WP_237464588.1">
    <property type="nucleotide sequence ID" value="NZ_CAKLDI010000001.1"/>
</dbReference>
<feature type="binding site" evidence="7">
    <location>
        <position position="188"/>
    </location>
    <ligand>
        <name>L-glutamate</name>
        <dbReference type="ChEBI" id="CHEBI:29985"/>
    </ligand>
</feature>
<feature type="domain" description="Glutamyl/glutaminyl-tRNA synthetase class Ib catalytic" evidence="9">
    <location>
        <begin position="7"/>
        <end position="238"/>
    </location>
</feature>
<evidence type="ECO:0000313" key="10">
    <source>
        <dbReference type="EMBL" id="CAH0532634.1"/>
    </source>
</evidence>
<feature type="binding site" evidence="7">
    <location>
        <position position="117"/>
    </location>
    <ligand>
        <name>Zn(2+)</name>
        <dbReference type="ChEBI" id="CHEBI:29105"/>
    </ligand>
</feature>
<dbReference type="GO" id="GO:0016874">
    <property type="term" value="F:ligase activity"/>
    <property type="evidence" value="ECO:0007669"/>
    <property type="project" value="UniProtKB-KW"/>
</dbReference>
<evidence type="ECO:0000256" key="6">
    <source>
        <dbReference type="ARBA" id="ARBA00023146"/>
    </source>
</evidence>
<comment type="cofactor">
    <cofactor evidence="7">
        <name>Zn(2+)</name>
        <dbReference type="ChEBI" id="CHEBI:29105"/>
    </cofactor>
    <text evidence="7">Binds 1 zinc ion per subunit.</text>
</comment>
<organism evidence="10 11">
    <name type="scientific">Vibrio stylophorae</name>
    <dbReference type="NCBI Taxonomy" id="659351"/>
    <lineage>
        <taxon>Bacteria</taxon>
        <taxon>Pseudomonadati</taxon>
        <taxon>Pseudomonadota</taxon>
        <taxon>Gammaproteobacteria</taxon>
        <taxon>Vibrionales</taxon>
        <taxon>Vibrionaceae</taxon>
        <taxon>Vibrio</taxon>
    </lineage>
</organism>
<feature type="short sequence motif" description="'HIGH' region" evidence="7">
    <location>
        <begin position="10"/>
        <end position="20"/>
    </location>
</feature>
<feature type="binding site" evidence="7">
    <location>
        <position position="170"/>
    </location>
    <ligand>
        <name>L-glutamate</name>
        <dbReference type="ChEBI" id="CHEBI:29985"/>
    </ligand>
</feature>
<comment type="similarity">
    <text evidence="7">Belongs to the class-I aminoacyl-tRNA synthetase family. GluQ subfamily.</text>
</comment>
<keyword evidence="4 7" id="KW-0862">Zinc</keyword>
<feature type="binding site" evidence="7">
    <location>
        <begin position="7"/>
        <end position="11"/>
    </location>
    <ligand>
        <name>L-glutamate</name>
        <dbReference type="ChEBI" id="CHEBI:29985"/>
    </ligand>
</feature>
<keyword evidence="1 7" id="KW-0436">Ligase</keyword>
<keyword evidence="5 7" id="KW-0067">ATP-binding</keyword>
<keyword evidence="8" id="KW-0648">Protein biosynthesis</keyword>
<dbReference type="Gene3D" id="3.40.50.620">
    <property type="entry name" value="HUPs"/>
    <property type="match status" value="1"/>
</dbReference>
<feature type="binding site" evidence="7">
    <location>
        <position position="101"/>
    </location>
    <ligand>
        <name>Zn(2+)</name>
        <dbReference type="ChEBI" id="CHEBI:29105"/>
    </ligand>
</feature>
<dbReference type="InterPro" id="IPR000924">
    <property type="entry name" value="Glu/Gln-tRNA-synth"/>
</dbReference>
<dbReference type="PANTHER" id="PTHR43311">
    <property type="entry name" value="GLUTAMATE--TRNA LIGASE"/>
    <property type="match status" value="1"/>
</dbReference>
<evidence type="ECO:0000256" key="2">
    <source>
        <dbReference type="ARBA" id="ARBA00022723"/>
    </source>
</evidence>
<keyword evidence="6 7" id="KW-0030">Aminoacyl-tRNA synthetase</keyword>
<reference evidence="10" key="1">
    <citation type="submission" date="2021-11" db="EMBL/GenBank/DDBJ databases">
        <authorList>
            <person name="Rodrigo-Torres L."/>
            <person name="Arahal R. D."/>
            <person name="Lucena T."/>
        </authorList>
    </citation>
    <scope>NUCLEOTIDE SEQUENCE</scope>
    <source>
        <strain evidence="10">CECT 7929</strain>
    </source>
</reference>
<dbReference type="EMBL" id="CAKLDI010000001">
    <property type="protein sequence ID" value="CAH0532634.1"/>
    <property type="molecule type" value="Genomic_DNA"/>
</dbReference>
<dbReference type="InterPro" id="IPR020058">
    <property type="entry name" value="Glu/Gln-tRNA-synth_Ib_cat-dom"/>
</dbReference>
<evidence type="ECO:0000256" key="7">
    <source>
        <dbReference type="HAMAP-Rule" id="MF_01428"/>
    </source>
</evidence>
<dbReference type="PRINTS" id="PR00987">
    <property type="entry name" value="TRNASYNTHGLU"/>
</dbReference>
<name>A0ABM8ZQT1_9VIBR</name>
<feature type="binding site" evidence="7">
    <location>
        <position position="113"/>
    </location>
    <ligand>
        <name>Zn(2+)</name>
        <dbReference type="ChEBI" id="CHEBI:29105"/>
    </ligand>
</feature>
<dbReference type="InterPro" id="IPR014729">
    <property type="entry name" value="Rossmann-like_a/b/a_fold"/>
</dbReference>
<feature type="binding site" evidence="7">
    <location>
        <position position="43"/>
    </location>
    <ligand>
        <name>L-glutamate</name>
        <dbReference type="ChEBI" id="CHEBI:29985"/>
    </ligand>
</feature>
<comment type="function">
    <text evidence="7">Catalyzes the tRNA-independent activation of glutamate in presence of ATP and the subsequent transfer of glutamate onto a tRNA(Asp). Glutamate is transferred on the 2-amino-5-(4,5-dihydroxy-2-cyclopenten-1-yl) moiety of the queuosine in the wobble position of the QUC anticodon.</text>
</comment>
<dbReference type="InterPro" id="IPR049940">
    <property type="entry name" value="GluQ/Sye"/>
</dbReference>
<dbReference type="EC" id="6.1.1.-" evidence="7"/>
<dbReference type="SUPFAM" id="SSF52374">
    <property type="entry name" value="Nucleotidylyl transferase"/>
    <property type="match status" value="1"/>
</dbReference>
<dbReference type="InterPro" id="IPR022380">
    <property type="entry name" value="Glu-Q_tRNA(Asp)_Synthase"/>
</dbReference>
<comment type="caution">
    <text evidence="10">The sequence shown here is derived from an EMBL/GenBank/DDBJ whole genome shotgun (WGS) entry which is preliminary data.</text>
</comment>
<dbReference type="HAMAP" id="MF_01428">
    <property type="entry name" value="Glu_Q_tRNA_synth"/>
    <property type="match status" value="1"/>
</dbReference>
<feature type="binding site" evidence="7">
    <location>
        <position position="99"/>
    </location>
    <ligand>
        <name>Zn(2+)</name>
        <dbReference type="ChEBI" id="CHEBI:29105"/>
    </ligand>
</feature>
<evidence type="ECO:0000259" key="9">
    <source>
        <dbReference type="Pfam" id="PF00749"/>
    </source>
</evidence>
<proteinExistence type="inferred from homology"/>
<dbReference type="PANTHER" id="PTHR43311:SF1">
    <property type="entry name" value="GLUTAMYL-Q TRNA(ASP) SYNTHETASE"/>
    <property type="match status" value="1"/>
</dbReference>
<evidence type="ECO:0000256" key="8">
    <source>
        <dbReference type="RuleBase" id="RU363037"/>
    </source>
</evidence>
<dbReference type="Pfam" id="PF00749">
    <property type="entry name" value="tRNA-synt_1c"/>
    <property type="match status" value="1"/>
</dbReference>
<sequence>MSAYIGRFAPSPSGPLHFGSLVAALGSYLQAKSQQGQWLVRIEDIDPPREVVGASSLILKTLDAYGLHWDGTVRYQSEQLARYQAQIDAWLNTGQAYYCHCTRKTIQAMGGIYQGHCRDLGLGPEQAAVRLRLDHPYYAFDDGLQGHIEANRALVEEDLLIRRRDGLYAYNLAVVMDDIDQGVTEIVRGADLIEPTVRQMALYRQLGVSPVNYVHLPLIVNADGQKLSKQNHAPAIDINQPQPALVAALRCLGLELPAALHRAPCEEMLRWAIGHWQLQQLPVTTKISLPF</sequence>
<evidence type="ECO:0000313" key="11">
    <source>
        <dbReference type="Proteomes" id="UP000838672"/>
    </source>
</evidence>
<evidence type="ECO:0000256" key="3">
    <source>
        <dbReference type="ARBA" id="ARBA00022741"/>
    </source>
</evidence>
<dbReference type="NCBIfam" id="NF004314">
    <property type="entry name" value="PRK05710.1-3"/>
    <property type="match status" value="1"/>
</dbReference>
<keyword evidence="11" id="KW-1185">Reference proteome</keyword>